<gene>
    <name evidence="1" type="ORF">SDC9_126801</name>
</gene>
<dbReference type="AlphaFoldDB" id="A0A645CRN3"/>
<accession>A0A645CRN3</accession>
<comment type="caution">
    <text evidence="1">The sequence shown here is derived from an EMBL/GenBank/DDBJ whole genome shotgun (WGS) entry which is preliminary data.</text>
</comment>
<protein>
    <recommendedName>
        <fullName evidence="2">DUF4367 domain-containing protein</fullName>
    </recommendedName>
</protein>
<dbReference type="EMBL" id="VSSQ01029576">
    <property type="protein sequence ID" value="MPM79760.1"/>
    <property type="molecule type" value="Genomic_DNA"/>
</dbReference>
<name>A0A645CRN3_9ZZZZ</name>
<evidence type="ECO:0000313" key="1">
    <source>
        <dbReference type="EMBL" id="MPM79760.1"/>
    </source>
</evidence>
<evidence type="ECO:0008006" key="2">
    <source>
        <dbReference type="Google" id="ProtNLM"/>
    </source>
</evidence>
<reference evidence="1" key="1">
    <citation type="submission" date="2019-08" db="EMBL/GenBank/DDBJ databases">
        <authorList>
            <person name="Kucharzyk K."/>
            <person name="Murdoch R.W."/>
            <person name="Higgins S."/>
            <person name="Loffler F."/>
        </authorList>
    </citation>
    <scope>NUCLEOTIDE SEQUENCE</scope>
</reference>
<sequence>MKKLIAMILTVLTVCSLAACGNKSGNKAGTISAELPSPFVDCDTLDAAAKLAGFELAVPETVDGYKDRMIEAIKNKLIQVIYKNGDSEIYIRKGIGSHDIRGDYSKYDETNSVAIGDLQVTFKGSNGKVHVATWTNGDYSYAVLTGTDGAGLDKTAMTDIINSVDSEDSTQMPNPFVDCDTLDDAVKLAGFEFVVTETVDRYADRTIEAIENDLIQAIYTSGDNTQLMLRKVIGTDDVSGDYNTYGETNTVTVGNLQVTMKGDNGMISVAIWTDGKYSYAVETQDAPMTSEAVSQLIAGIR</sequence>
<dbReference type="PROSITE" id="PS51257">
    <property type="entry name" value="PROKAR_LIPOPROTEIN"/>
    <property type="match status" value="1"/>
</dbReference>
<organism evidence="1">
    <name type="scientific">bioreactor metagenome</name>
    <dbReference type="NCBI Taxonomy" id="1076179"/>
    <lineage>
        <taxon>unclassified sequences</taxon>
        <taxon>metagenomes</taxon>
        <taxon>ecological metagenomes</taxon>
    </lineage>
</organism>
<proteinExistence type="predicted"/>